<reference evidence="1" key="1">
    <citation type="journal article" date="2021" name="Proc. Natl. Acad. Sci. U.S.A.">
        <title>A Catalog of Tens of Thousands of Viruses from Human Metagenomes Reveals Hidden Associations with Chronic Diseases.</title>
        <authorList>
            <person name="Tisza M.J."/>
            <person name="Buck C.B."/>
        </authorList>
    </citation>
    <scope>NUCLEOTIDE SEQUENCE</scope>
    <source>
        <strain evidence="1">Ctdv95</strain>
    </source>
</reference>
<proteinExistence type="predicted"/>
<dbReference type="Gene3D" id="2.30.30.110">
    <property type="match status" value="1"/>
</dbReference>
<organism evidence="1">
    <name type="scientific">Myoviridae sp. ctdv95</name>
    <dbReference type="NCBI Taxonomy" id="2825143"/>
    <lineage>
        <taxon>Viruses</taxon>
        <taxon>Duplodnaviria</taxon>
        <taxon>Heunggongvirae</taxon>
        <taxon>Uroviricota</taxon>
        <taxon>Caudoviricetes</taxon>
    </lineage>
</organism>
<dbReference type="GO" id="GO:0003677">
    <property type="term" value="F:DNA binding"/>
    <property type="evidence" value="ECO:0007669"/>
    <property type="project" value="InterPro"/>
</dbReference>
<dbReference type="SUPFAM" id="SSF50118">
    <property type="entry name" value="Cell growth inhibitor/plasmid maintenance toxic component"/>
    <property type="match status" value="1"/>
</dbReference>
<protein>
    <submittedName>
        <fullName evidence="1">PemK-like protein</fullName>
    </submittedName>
</protein>
<evidence type="ECO:0000313" key="1">
    <source>
        <dbReference type="EMBL" id="DAE16073.1"/>
    </source>
</evidence>
<dbReference type="Pfam" id="PF02452">
    <property type="entry name" value="PemK_toxin"/>
    <property type="match status" value="1"/>
</dbReference>
<name>A0A8S5QB91_9CAUD</name>
<accession>A0A8S5QB91</accession>
<dbReference type="InterPro" id="IPR011067">
    <property type="entry name" value="Plasmid_toxin/cell-grow_inhib"/>
</dbReference>
<dbReference type="EMBL" id="BK015616">
    <property type="protein sequence ID" value="DAE16073.1"/>
    <property type="molecule type" value="Genomic_DNA"/>
</dbReference>
<dbReference type="InterPro" id="IPR003477">
    <property type="entry name" value="PemK-like"/>
</dbReference>
<sequence>MSKALFVKDTIFIYKALFVKDKTVWCTSKRYTLFYYLEHYMKFQQGEVYLINFPQKGGNEFYGKHYAIILTTPDKADGTLLVAPLTGKKSGKKYRGGITIENNKYQNTPSKPKAYAYVRKIQEIDKRKIVYKTKKKIDSDGQVMLDATGKELFDKVYKPAYKLDIDDHKKLLDKIKEVLGLDLY</sequence>